<evidence type="ECO:0000313" key="11">
    <source>
        <dbReference type="EMBL" id="RIX34293.1"/>
    </source>
</evidence>
<dbReference type="OrthoDB" id="9810236at2"/>
<proteinExistence type="inferred from homology"/>
<evidence type="ECO:0000256" key="9">
    <source>
        <dbReference type="ARBA" id="ARBA00023118"/>
    </source>
</evidence>
<comment type="caution">
    <text evidence="11">The sequence shown here is derived from an EMBL/GenBank/DDBJ whole genome shotgun (WGS) entry which is preliminary data.</text>
</comment>
<dbReference type="RefSeq" id="WP_119664987.1">
    <property type="nucleotide sequence ID" value="NZ_QXJK01000008.1"/>
</dbReference>
<keyword evidence="6" id="KW-0378">Hydrolase</keyword>
<dbReference type="CDD" id="cd09641">
    <property type="entry name" value="Cas3''_I"/>
    <property type="match status" value="1"/>
</dbReference>
<keyword evidence="5" id="KW-0547">Nucleotide-binding</keyword>
<dbReference type="InterPro" id="IPR001650">
    <property type="entry name" value="Helicase_C-like"/>
</dbReference>
<dbReference type="PANTHER" id="PTHR47963:SF9">
    <property type="entry name" value="CRISPR-ASSOCIATED ENDONUCLEASE_HELICASE CAS3"/>
    <property type="match status" value="1"/>
</dbReference>
<comment type="similarity">
    <text evidence="1">In the N-terminal section; belongs to the CRISPR-associated nuclease Cas3-HD family.</text>
</comment>
<dbReference type="STRING" id="1451189.CFAL_01960"/>
<evidence type="ECO:0000256" key="7">
    <source>
        <dbReference type="ARBA" id="ARBA00022806"/>
    </source>
</evidence>
<dbReference type="GO" id="GO:0016787">
    <property type="term" value="F:hydrolase activity"/>
    <property type="evidence" value="ECO:0007669"/>
    <property type="project" value="UniProtKB-KW"/>
</dbReference>
<dbReference type="SMART" id="SM00487">
    <property type="entry name" value="DEXDc"/>
    <property type="match status" value="1"/>
</dbReference>
<dbReference type="InterPro" id="IPR050547">
    <property type="entry name" value="DEAD_box_RNA_helicases"/>
</dbReference>
<evidence type="ECO:0000259" key="10">
    <source>
        <dbReference type="PROSITE" id="PS51643"/>
    </source>
</evidence>
<comment type="similarity">
    <text evidence="2">In the central section; belongs to the CRISPR-associated helicase Cas3 family.</text>
</comment>
<keyword evidence="7" id="KW-0347">Helicase</keyword>
<evidence type="ECO:0000313" key="12">
    <source>
        <dbReference type="Proteomes" id="UP000285278"/>
    </source>
</evidence>
<dbReference type="GO" id="GO:0003723">
    <property type="term" value="F:RNA binding"/>
    <property type="evidence" value="ECO:0007669"/>
    <property type="project" value="TreeGrafter"/>
</dbReference>
<organism evidence="11 12">
    <name type="scientific">Corynebacterium falsenii</name>
    <dbReference type="NCBI Taxonomy" id="108486"/>
    <lineage>
        <taxon>Bacteria</taxon>
        <taxon>Bacillati</taxon>
        <taxon>Actinomycetota</taxon>
        <taxon>Actinomycetes</taxon>
        <taxon>Mycobacteriales</taxon>
        <taxon>Corynebacteriaceae</taxon>
        <taxon>Corynebacterium</taxon>
    </lineage>
</organism>
<dbReference type="SMART" id="SM00490">
    <property type="entry name" value="HELICc"/>
    <property type="match status" value="1"/>
</dbReference>
<dbReference type="InterPro" id="IPR054712">
    <property type="entry name" value="Cas3-like_dom"/>
</dbReference>
<dbReference type="Gene3D" id="1.10.3210.30">
    <property type="match status" value="1"/>
</dbReference>
<dbReference type="SUPFAM" id="SSF52540">
    <property type="entry name" value="P-loop containing nucleoside triphosphate hydrolases"/>
    <property type="match status" value="1"/>
</dbReference>
<evidence type="ECO:0000256" key="4">
    <source>
        <dbReference type="ARBA" id="ARBA00022723"/>
    </source>
</evidence>
<feature type="domain" description="HD Cas3-type" evidence="10">
    <location>
        <begin position="14"/>
        <end position="214"/>
    </location>
</feature>
<evidence type="ECO:0000256" key="6">
    <source>
        <dbReference type="ARBA" id="ARBA00022801"/>
    </source>
</evidence>
<dbReference type="AlphaFoldDB" id="A0A418Q6B6"/>
<keyword evidence="12" id="KW-1185">Reference proteome</keyword>
<reference evidence="11 12" key="1">
    <citation type="submission" date="2018-09" db="EMBL/GenBank/DDBJ databases">
        <title>Optimization and identification of Corynebacterium falsenii FN1-14 from fish paste.</title>
        <authorList>
            <person name="Daroonpunt R."/>
            <person name="Tanasupawat S."/>
        </authorList>
    </citation>
    <scope>NUCLEOTIDE SEQUENCE [LARGE SCALE GENOMIC DNA]</scope>
    <source>
        <strain evidence="11 12">FN1-14</strain>
    </source>
</reference>
<dbReference type="GO" id="GO:0005524">
    <property type="term" value="F:ATP binding"/>
    <property type="evidence" value="ECO:0007669"/>
    <property type="project" value="UniProtKB-KW"/>
</dbReference>
<dbReference type="Proteomes" id="UP000285278">
    <property type="component" value="Unassembled WGS sequence"/>
</dbReference>
<dbReference type="PROSITE" id="PS51643">
    <property type="entry name" value="HD_CAS3"/>
    <property type="match status" value="1"/>
</dbReference>
<dbReference type="NCBIfam" id="TIGR01587">
    <property type="entry name" value="cas3_core"/>
    <property type="match status" value="1"/>
</dbReference>
<keyword evidence="4" id="KW-0479">Metal-binding</keyword>
<dbReference type="InterPro" id="IPR041372">
    <property type="entry name" value="Cas3_C"/>
</dbReference>
<dbReference type="Pfam" id="PF18019">
    <property type="entry name" value="Cas3_HD"/>
    <property type="match status" value="1"/>
</dbReference>
<keyword evidence="8" id="KW-0067">ATP-binding</keyword>
<dbReference type="GO" id="GO:0004518">
    <property type="term" value="F:nuclease activity"/>
    <property type="evidence" value="ECO:0007669"/>
    <property type="project" value="UniProtKB-KW"/>
</dbReference>
<keyword evidence="3" id="KW-0540">Nuclease</keyword>
<dbReference type="InterPro" id="IPR006474">
    <property type="entry name" value="Helicase_Cas3_CRISPR-ass_core"/>
</dbReference>
<dbReference type="InterPro" id="IPR014001">
    <property type="entry name" value="Helicase_ATP-bd"/>
</dbReference>
<gene>
    <name evidence="11" type="primary">cas3</name>
    <name evidence="11" type="ORF">D3M95_08220</name>
</gene>
<dbReference type="GO" id="GO:0046872">
    <property type="term" value="F:metal ion binding"/>
    <property type="evidence" value="ECO:0007669"/>
    <property type="project" value="UniProtKB-KW"/>
</dbReference>
<keyword evidence="9" id="KW-0051">Antiviral defense</keyword>
<dbReference type="PANTHER" id="PTHR47963">
    <property type="entry name" value="DEAD-BOX ATP-DEPENDENT RNA HELICASE 47, MITOCHONDRIAL"/>
    <property type="match status" value="1"/>
</dbReference>
<dbReference type="GO" id="GO:0051607">
    <property type="term" value="P:defense response to virus"/>
    <property type="evidence" value="ECO:0007669"/>
    <property type="project" value="UniProtKB-KW"/>
</dbReference>
<accession>A0A418Q6B6</accession>
<dbReference type="InterPro" id="IPR038257">
    <property type="entry name" value="CRISPR-assoc_Cas3_HD_sf"/>
</dbReference>
<dbReference type="InterPro" id="IPR027417">
    <property type="entry name" value="P-loop_NTPase"/>
</dbReference>
<dbReference type="GO" id="GO:0003724">
    <property type="term" value="F:RNA helicase activity"/>
    <property type="evidence" value="ECO:0007669"/>
    <property type="project" value="TreeGrafter"/>
</dbReference>
<dbReference type="Gene3D" id="3.40.50.300">
    <property type="entry name" value="P-loop containing nucleotide triphosphate hydrolases"/>
    <property type="match status" value="2"/>
</dbReference>
<sequence>MTNSTLFWAKYSRSDGQTLSVAQHSRDAADVITHVAQLLLPPSVLEDLQEDLGNVDLSLLLTTMAAVHDLGKISPYFQAKAPEPAARLDSTRFPMTVNRTSMRNAPHSLVSFLSFWEWMEQRGSTKLTRDARRGWKYILGGHHGVFPTDDSVRVARSELRLEPATWRQARFDFLDEIAERYDITAEIAQQFATLEWKPQHWILLTGILITADWVASNEDYFPYDADDLEIDRLERALTLINLGHQWSPSSVTPEAFASRFGLPTGSSANALQAAAIDVSQSTTAPSLHILESETGSGKTEAALAMAENLALTFGKSGIFFAQPTRVTSDAMFNRVKKWLESSPSGNPAPSFILAHGKAQFNSDFESIFTWGPRHTLPSEIYDEEPSDTGDLSSTPEAPQWFRGRKTSLLASITVGTIDQLLFGALSSKHIVLRHLGLVGKVVILDEIHAADHWMSVYLNRMLEWLGTYGVPVIALSATLPAAKRNELCAAYSKGVLSGTAAKKGLAAISTPEHGYPRITTVREAQPTTVFPQDDSHHAARTVEVCFHDEELAETASRLIEASAAGGCVAAICNTVSRAQELYEYVKTQLPHNDADVVLLHSRFLSDHRFDRESDLVRLLGRHTAARPERLIVISTQIVEQGLDLDFDYMVSDLAPIDLLIQRIGRLHRHRNVDAVRPQTHKTARLDIIGSSIPDLDGEAPHFEPGLVAVYRKLPLLRTAATLQRHVKANGGLVTIPDDVEGLVSSTYTNHESPPAWREAYAAADERERIFTERQHSGASHYLISPPSMKNLDSWSSALAPADEQLGCAQVRDADDSVEVVVVQRREGRVFALPHVQGLSDIPLDDLAEIDPPIAKRIAQCTVRLPSWSIRDEDIRILEEGGLDGWQHSRWLAGQLPMILDEDLSIELASTRFTYDLERGLLMGP</sequence>
<evidence type="ECO:0000256" key="3">
    <source>
        <dbReference type="ARBA" id="ARBA00022722"/>
    </source>
</evidence>
<dbReference type="NCBIfam" id="TIGR01596">
    <property type="entry name" value="cas3_HD"/>
    <property type="match status" value="1"/>
</dbReference>
<evidence type="ECO:0000256" key="5">
    <source>
        <dbReference type="ARBA" id="ARBA00022741"/>
    </source>
</evidence>
<evidence type="ECO:0000256" key="1">
    <source>
        <dbReference type="ARBA" id="ARBA00006847"/>
    </source>
</evidence>
<evidence type="ECO:0000256" key="2">
    <source>
        <dbReference type="ARBA" id="ARBA00009046"/>
    </source>
</evidence>
<evidence type="ECO:0000256" key="8">
    <source>
        <dbReference type="ARBA" id="ARBA00022840"/>
    </source>
</evidence>
<dbReference type="InterPro" id="IPR006483">
    <property type="entry name" value="CRISPR-assoc_Cas3_HD"/>
</dbReference>
<dbReference type="EMBL" id="QXJK01000008">
    <property type="protein sequence ID" value="RIX34293.1"/>
    <property type="molecule type" value="Genomic_DNA"/>
</dbReference>
<name>A0A418Q6B6_9CORY</name>
<dbReference type="Pfam" id="PF18395">
    <property type="entry name" value="Cas3_C"/>
    <property type="match status" value="1"/>
</dbReference>
<dbReference type="Pfam" id="PF22590">
    <property type="entry name" value="Cas3-like_C_2"/>
    <property type="match status" value="1"/>
</dbReference>
<protein>
    <submittedName>
        <fullName evidence="11">CRISPR-associated helicase Cas3</fullName>
    </submittedName>
</protein>